<evidence type="ECO:0000259" key="6">
    <source>
        <dbReference type="SMART" id="SM00226"/>
    </source>
</evidence>
<reference evidence="7" key="1">
    <citation type="submission" date="2021-11" db="EMBL/GenBank/DDBJ databases">
        <title>Streptomyces corallinus and Kineosporia corallina sp. nov., two new coral-derived marine actinobacteria.</title>
        <authorList>
            <person name="Buangrab K."/>
            <person name="Sutthacheep M."/>
            <person name="Yeemin T."/>
            <person name="Harunari E."/>
            <person name="Igarashi Y."/>
            <person name="Sripreechasak P."/>
            <person name="Kanchanasin P."/>
            <person name="Tanasupawat S."/>
            <person name="Phongsopitanun W."/>
        </authorList>
    </citation>
    <scope>NUCLEOTIDE SEQUENCE</scope>
    <source>
        <strain evidence="7">JCM 31032</strain>
    </source>
</reference>
<evidence type="ECO:0000256" key="3">
    <source>
        <dbReference type="ARBA" id="ARBA00022801"/>
    </source>
</evidence>
<dbReference type="RefSeq" id="WP_231448432.1">
    <property type="nucleotide sequence ID" value="NZ_JAJOMB010000023.1"/>
</dbReference>
<feature type="domain" description="Phosphotyrosine protein phosphatase I" evidence="6">
    <location>
        <begin position="4"/>
        <end position="162"/>
    </location>
</feature>
<dbReference type="SMART" id="SM00226">
    <property type="entry name" value="LMWPc"/>
    <property type="match status" value="1"/>
</dbReference>
<name>A0A9X1NK09_9ACTN</name>
<evidence type="ECO:0000313" key="8">
    <source>
        <dbReference type="Proteomes" id="UP001138997"/>
    </source>
</evidence>
<evidence type="ECO:0000256" key="2">
    <source>
        <dbReference type="ARBA" id="ARBA00013064"/>
    </source>
</evidence>
<dbReference type="PANTHER" id="PTHR11717:SF7">
    <property type="entry name" value="LOW MOLECULAR WEIGHT PHOSPHOTYROSINE PROTEIN PHOSPHATASE"/>
    <property type="match status" value="1"/>
</dbReference>
<dbReference type="GO" id="GO:0004725">
    <property type="term" value="F:protein tyrosine phosphatase activity"/>
    <property type="evidence" value="ECO:0007669"/>
    <property type="project" value="UniProtKB-EC"/>
</dbReference>
<comment type="similarity">
    <text evidence="1">Belongs to the low molecular weight phosphotyrosine protein phosphatase family.</text>
</comment>
<organism evidence="7 8">
    <name type="scientific">Kineosporia babensis</name>
    <dbReference type="NCBI Taxonomy" id="499548"/>
    <lineage>
        <taxon>Bacteria</taxon>
        <taxon>Bacillati</taxon>
        <taxon>Actinomycetota</taxon>
        <taxon>Actinomycetes</taxon>
        <taxon>Kineosporiales</taxon>
        <taxon>Kineosporiaceae</taxon>
        <taxon>Kineosporia</taxon>
    </lineage>
</organism>
<dbReference type="InterPro" id="IPR036196">
    <property type="entry name" value="Ptyr_pPase_sf"/>
</dbReference>
<comment type="caution">
    <text evidence="7">The sequence shown here is derived from an EMBL/GenBank/DDBJ whole genome shotgun (WGS) entry which is preliminary data.</text>
</comment>
<protein>
    <recommendedName>
        <fullName evidence="2">protein-tyrosine-phosphatase</fullName>
        <ecNumber evidence="2">3.1.3.48</ecNumber>
    </recommendedName>
</protein>
<accession>A0A9X1NK09</accession>
<sequence length="171" mass="19273">MAAYRICFVCTGNICRSPSAEVILRARAEDAGLDVVVDSAGTDSYHVGDPADERAQWAIKQAGYDGSTHIARQFDENWFAERDLVVALDRSHFRLLHAMAPDEESADKIRLLRSFDPELEHVAEDDRRIDVADPYYDRSAENSEFVEMIEQIEAAADGIVDYLQERTEHPA</sequence>
<dbReference type="SUPFAM" id="SSF52788">
    <property type="entry name" value="Phosphotyrosine protein phosphatases I"/>
    <property type="match status" value="1"/>
</dbReference>
<dbReference type="PANTHER" id="PTHR11717">
    <property type="entry name" value="LOW MOLECULAR WEIGHT PROTEIN TYROSINE PHOSPHATASE"/>
    <property type="match status" value="1"/>
</dbReference>
<dbReference type="Gene3D" id="3.40.50.2300">
    <property type="match status" value="1"/>
</dbReference>
<feature type="active site" evidence="5">
    <location>
        <position position="16"/>
    </location>
</feature>
<dbReference type="InterPro" id="IPR023485">
    <property type="entry name" value="Ptyr_pPase"/>
</dbReference>
<dbReference type="PRINTS" id="PR00719">
    <property type="entry name" value="LMWPTPASE"/>
</dbReference>
<proteinExistence type="inferred from homology"/>
<gene>
    <name evidence="7" type="ORF">LR394_32435</name>
</gene>
<evidence type="ECO:0000256" key="1">
    <source>
        <dbReference type="ARBA" id="ARBA00011063"/>
    </source>
</evidence>
<dbReference type="EC" id="3.1.3.48" evidence="2"/>
<dbReference type="InterPro" id="IPR050438">
    <property type="entry name" value="LMW_PTPase"/>
</dbReference>
<feature type="active site" description="Proton donor" evidence="5">
    <location>
        <position position="133"/>
    </location>
</feature>
<dbReference type="EMBL" id="JAJOMB010000023">
    <property type="protein sequence ID" value="MCD5315615.1"/>
    <property type="molecule type" value="Genomic_DNA"/>
</dbReference>
<keyword evidence="4" id="KW-0904">Protein phosphatase</keyword>
<keyword evidence="3" id="KW-0378">Hydrolase</keyword>
<dbReference type="AlphaFoldDB" id="A0A9X1NK09"/>
<evidence type="ECO:0000313" key="7">
    <source>
        <dbReference type="EMBL" id="MCD5315615.1"/>
    </source>
</evidence>
<dbReference type="Pfam" id="PF01451">
    <property type="entry name" value="LMWPc"/>
    <property type="match status" value="1"/>
</dbReference>
<feature type="active site" description="Nucleophile" evidence="5">
    <location>
        <position position="10"/>
    </location>
</feature>
<evidence type="ECO:0000256" key="5">
    <source>
        <dbReference type="PIRSR" id="PIRSR617867-1"/>
    </source>
</evidence>
<dbReference type="CDD" id="cd16343">
    <property type="entry name" value="LMWPTP"/>
    <property type="match status" value="1"/>
</dbReference>
<evidence type="ECO:0000256" key="4">
    <source>
        <dbReference type="ARBA" id="ARBA00022912"/>
    </source>
</evidence>
<dbReference type="InterPro" id="IPR017867">
    <property type="entry name" value="Tyr_phospatase_low_mol_wt"/>
</dbReference>
<keyword evidence="8" id="KW-1185">Reference proteome</keyword>
<dbReference type="Proteomes" id="UP001138997">
    <property type="component" value="Unassembled WGS sequence"/>
</dbReference>